<dbReference type="AlphaFoldDB" id="A0A381NX49"/>
<organism evidence="1">
    <name type="scientific">marine metagenome</name>
    <dbReference type="NCBI Taxonomy" id="408172"/>
    <lineage>
        <taxon>unclassified sequences</taxon>
        <taxon>metagenomes</taxon>
        <taxon>ecological metagenomes</taxon>
    </lineage>
</organism>
<protein>
    <submittedName>
        <fullName evidence="1">Uncharacterized protein</fullName>
    </submittedName>
</protein>
<dbReference type="EMBL" id="UINC01000666">
    <property type="protein sequence ID" value="SUZ59196.1"/>
    <property type="molecule type" value="Genomic_DNA"/>
</dbReference>
<accession>A0A381NX49</accession>
<name>A0A381NX49_9ZZZZ</name>
<evidence type="ECO:0000313" key="1">
    <source>
        <dbReference type="EMBL" id="SUZ59196.1"/>
    </source>
</evidence>
<reference evidence="1" key="1">
    <citation type="submission" date="2018-05" db="EMBL/GenBank/DDBJ databases">
        <authorList>
            <person name="Lanie J.A."/>
            <person name="Ng W.-L."/>
            <person name="Kazmierczak K.M."/>
            <person name="Andrzejewski T.M."/>
            <person name="Davidsen T.M."/>
            <person name="Wayne K.J."/>
            <person name="Tettelin H."/>
            <person name="Glass J.I."/>
            <person name="Rusch D."/>
            <person name="Podicherti R."/>
            <person name="Tsui H.-C.T."/>
            <person name="Winkler M.E."/>
        </authorList>
    </citation>
    <scope>NUCLEOTIDE SEQUENCE</scope>
</reference>
<proteinExistence type="predicted"/>
<gene>
    <name evidence="1" type="ORF">METZ01_LOCUS12050</name>
</gene>
<sequence>MTSTIAESTLLWQATGAKHRSRGRY</sequence>